<sequence>MSKSCTSEPRTPCSYFEGTSRYLVSCIGTFSSSMFFACHFNLGYSGGGEHL</sequence>
<organism evidence="2 3">
    <name type="scientific">Haemonchus placei</name>
    <name type="common">Barber's pole worm</name>
    <dbReference type="NCBI Taxonomy" id="6290"/>
    <lineage>
        <taxon>Eukaryota</taxon>
        <taxon>Metazoa</taxon>
        <taxon>Ecdysozoa</taxon>
        <taxon>Nematoda</taxon>
        <taxon>Chromadorea</taxon>
        <taxon>Rhabditida</taxon>
        <taxon>Rhabditina</taxon>
        <taxon>Rhabditomorpha</taxon>
        <taxon>Strongyloidea</taxon>
        <taxon>Trichostrongylidae</taxon>
        <taxon>Haemonchus</taxon>
    </lineage>
</organism>
<keyword evidence="1" id="KW-1133">Transmembrane helix</keyword>
<dbReference type="OrthoDB" id="10583223at2759"/>
<dbReference type="Proteomes" id="UP000268014">
    <property type="component" value="Unassembled WGS sequence"/>
</dbReference>
<keyword evidence="1" id="KW-0472">Membrane</keyword>
<name>A0A3P7US50_HAEPC</name>
<evidence type="ECO:0000256" key="1">
    <source>
        <dbReference type="SAM" id="Phobius"/>
    </source>
</evidence>
<evidence type="ECO:0000313" key="3">
    <source>
        <dbReference type="Proteomes" id="UP000268014"/>
    </source>
</evidence>
<dbReference type="EMBL" id="UZAF01016845">
    <property type="protein sequence ID" value="VDO34669.1"/>
    <property type="molecule type" value="Genomic_DNA"/>
</dbReference>
<keyword evidence="3" id="KW-1185">Reference proteome</keyword>
<proteinExistence type="predicted"/>
<accession>A0A3P7US50</accession>
<evidence type="ECO:0000313" key="2">
    <source>
        <dbReference type="EMBL" id="VDO34669.1"/>
    </source>
</evidence>
<keyword evidence="1" id="KW-0812">Transmembrane</keyword>
<reference evidence="2 3" key="1">
    <citation type="submission" date="2018-11" db="EMBL/GenBank/DDBJ databases">
        <authorList>
            <consortium name="Pathogen Informatics"/>
        </authorList>
    </citation>
    <scope>NUCLEOTIDE SEQUENCE [LARGE SCALE GENOMIC DNA]</scope>
    <source>
        <strain evidence="2 3">MHpl1</strain>
    </source>
</reference>
<feature type="transmembrane region" description="Helical" evidence="1">
    <location>
        <begin position="21"/>
        <end position="42"/>
    </location>
</feature>
<protein>
    <submittedName>
        <fullName evidence="2">Uncharacterized protein</fullName>
    </submittedName>
</protein>
<dbReference type="AlphaFoldDB" id="A0A3P7US50"/>
<gene>
    <name evidence="2" type="ORF">HPLM_LOCUS8364</name>
</gene>